<reference evidence="2" key="1">
    <citation type="submission" date="2014-09" db="EMBL/GenBank/DDBJ databases">
        <authorList>
            <person name="Magalhaes I.L.F."/>
            <person name="Oliveira U."/>
            <person name="Santos F.R."/>
            <person name="Vidigal T.H.D.A."/>
            <person name="Brescovit A.D."/>
            <person name="Santos A.J."/>
        </authorList>
    </citation>
    <scope>NUCLEOTIDE SEQUENCE</scope>
    <source>
        <tissue evidence="2">Shoot tissue taken approximately 20 cm above the soil surface</tissue>
    </source>
</reference>
<reference evidence="2" key="2">
    <citation type="journal article" date="2015" name="Data Brief">
        <title>Shoot transcriptome of the giant reed, Arundo donax.</title>
        <authorList>
            <person name="Barrero R.A."/>
            <person name="Guerrero F.D."/>
            <person name="Moolhuijzen P."/>
            <person name="Goolsby J.A."/>
            <person name="Tidwell J."/>
            <person name="Bellgard S.E."/>
            <person name="Bellgard M.I."/>
        </authorList>
    </citation>
    <scope>NUCLEOTIDE SEQUENCE</scope>
    <source>
        <tissue evidence="2">Shoot tissue taken approximately 20 cm above the soil surface</tissue>
    </source>
</reference>
<evidence type="ECO:0000256" key="1">
    <source>
        <dbReference type="SAM" id="MobiDB-lite"/>
    </source>
</evidence>
<organism evidence="2">
    <name type="scientific">Arundo donax</name>
    <name type="common">Giant reed</name>
    <name type="synonym">Donax arundinaceus</name>
    <dbReference type="NCBI Taxonomy" id="35708"/>
    <lineage>
        <taxon>Eukaryota</taxon>
        <taxon>Viridiplantae</taxon>
        <taxon>Streptophyta</taxon>
        <taxon>Embryophyta</taxon>
        <taxon>Tracheophyta</taxon>
        <taxon>Spermatophyta</taxon>
        <taxon>Magnoliopsida</taxon>
        <taxon>Liliopsida</taxon>
        <taxon>Poales</taxon>
        <taxon>Poaceae</taxon>
        <taxon>PACMAD clade</taxon>
        <taxon>Arundinoideae</taxon>
        <taxon>Arundineae</taxon>
        <taxon>Arundo</taxon>
    </lineage>
</organism>
<dbReference type="AlphaFoldDB" id="A0A0A9FZG2"/>
<name>A0A0A9FZG2_ARUDO</name>
<feature type="region of interest" description="Disordered" evidence="1">
    <location>
        <begin position="1"/>
        <end position="54"/>
    </location>
</feature>
<accession>A0A0A9FZG2</accession>
<sequence>MGRPRAWAAGPSTRCTWSQRAGGARGARGWPELSTRFGRGGGDLESEKRRRLKN</sequence>
<evidence type="ECO:0000313" key="2">
    <source>
        <dbReference type="EMBL" id="JAE18240.1"/>
    </source>
</evidence>
<protein>
    <submittedName>
        <fullName evidence="2">Uncharacterized protein</fullName>
    </submittedName>
</protein>
<proteinExistence type="predicted"/>
<dbReference type="EMBL" id="GBRH01179656">
    <property type="protein sequence ID" value="JAE18240.1"/>
    <property type="molecule type" value="Transcribed_RNA"/>
</dbReference>